<proteinExistence type="predicted"/>
<gene>
    <name evidence="2" type="ORF">Poli38472_004669</name>
</gene>
<evidence type="ECO:0000313" key="3">
    <source>
        <dbReference type="Proteomes" id="UP000794436"/>
    </source>
</evidence>
<protein>
    <submittedName>
        <fullName evidence="2">Uncharacterized protein</fullName>
    </submittedName>
</protein>
<keyword evidence="3" id="KW-1185">Reference proteome</keyword>
<dbReference type="AlphaFoldDB" id="A0A8K1CB69"/>
<dbReference type="OrthoDB" id="168363at2759"/>
<name>A0A8K1CB69_PYTOL</name>
<organism evidence="2 3">
    <name type="scientific">Pythium oligandrum</name>
    <name type="common">Mycoparasitic fungus</name>
    <dbReference type="NCBI Taxonomy" id="41045"/>
    <lineage>
        <taxon>Eukaryota</taxon>
        <taxon>Sar</taxon>
        <taxon>Stramenopiles</taxon>
        <taxon>Oomycota</taxon>
        <taxon>Peronosporomycetes</taxon>
        <taxon>Pythiales</taxon>
        <taxon>Pythiaceae</taxon>
        <taxon>Pythium</taxon>
    </lineage>
</organism>
<dbReference type="EMBL" id="SPLM01000109">
    <property type="protein sequence ID" value="TMW59600.1"/>
    <property type="molecule type" value="Genomic_DNA"/>
</dbReference>
<feature type="region of interest" description="Disordered" evidence="1">
    <location>
        <begin position="45"/>
        <end position="140"/>
    </location>
</feature>
<evidence type="ECO:0000256" key="1">
    <source>
        <dbReference type="SAM" id="MobiDB-lite"/>
    </source>
</evidence>
<feature type="region of interest" description="Disordered" evidence="1">
    <location>
        <begin position="1"/>
        <end position="21"/>
    </location>
</feature>
<comment type="caution">
    <text evidence="2">The sequence shown here is derived from an EMBL/GenBank/DDBJ whole genome shotgun (WGS) entry which is preliminary data.</text>
</comment>
<dbReference type="Proteomes" id="UP000794436">
    <property type="component" value="Unassembled WGS sequence"/>
</dbReference>
<sequence>MSTAISMHSPDGRFGSHSHDLSPAFRHMSAAALWHRTSDLERMLELARSDEFSDDESDGEEESDDEEEEDEDDDEESDRFEDQSPRSVEDRRSEAPESETDADETVLVPFIRPMATTGKQQPSPQGSVTASPKGDDWTLVDKSPTFESLVHGQARLTETWFEKP</sequence>
<evidence type="ECO:0000313" key="2">
    <source>
        <dbReference type="EMBL" id="TMW59600.1"/>
    </source>
</evidence>
<accession>A0A8K1CB69</accession>
<feature type="compositionally biased region" description="Acidic residues" evidence="1">
    <location>
        <begin position="52"/>
        <end position="79"/>
    </location>
</feature>
<reference evidence="2" key="1">
    <citation type="submission" date="2019-03" db="EMBL/GenBank/DDBJ databases">
        <title>Long read genome sequence of the mycoparasitic Pythium oligandrum ATCC 38472 isolated from sugarbeet rhizosphere.</title>
        <authorList>
            <person name="Gaulin E."/>
        </authorList>
    </citation>
    <scope>NUCLEOTIDE SEQUENCE</scope>
    <source>
        <strain evidence="2">ATCC 38472_TT</strain>
    </source>
</reference>
<feature type="compositionally biased region" description="Polar residues" evidence="1">
    <location>
        <begin position="117"/>
        <end position="130"/>
    </location>
</feature>
<feature type="compositionally biased region" description="Basic and acidic residues" evidence="1">
    <location>
        <begin position="80"/>
        <end position="95"/>
    </location>
</feature>